<dbReference type="PANTHER" id="PTHR43581:SF2">
    <property type="entry name" value="EXCINUCLEASE ATPASE SUBUNIT"/>
    <property type="match status" value="1"/>
</dbReference>
<evidence type="ECO:0000259" key="2">
    <source>
        <dbReference type="SMART" id="SM00382"/>
    </source>
</evidence>
<dbReference type="KEGG" id="vos:KNV97_16260"/>
<name>A0A975YMZ7_9VIBR</name>
<dbReference type="CDD" id="cd00267">
    <property type="entry name" value="ABC_ATPase"/>
    <property type="match status" value="1"/>
</dbReference>
<reference evidence="3" key="1">
    <citation type="submission" date="2021-06" db="EMBL/GenBank/DDBJ databases">
        <title>Vibrio nov. sp., novel gut bacterium isolated from Yellow Sea oyster.</title>
        <authorList>
            <person name="Muhammad N."/>
            <person name="Nguyen T.H."/>
            <person name="Lee Y.-J."/>
            <person name="Ko J."/>
            <person name="Kim S.-G."/>
        </authorList>
    </citation>
    <scope>NUCLEOTIDE SEQUENCE</scope>
    <source>
        <strain evidence="3">OG9-811</strain>
    </source>
</reference>
<dbReference type="AlphaFoldDB" id="A0A975YMZ7"/>
<evidence type="ECO:0000313" key="4">
    <source>
        <dbReference type="Proteomes" id="UP000694232"/>
    </source>
</evidence>
<dbReference type="Pfam" id="PF13175">
    <property type="entry name" value="AAA_15"/>
    <property type="match status" value="1"/>
</dbReference>
<dbReference type="InterPro" id="IPR041685">
    <property type="entry name" value="AAA_GajA/Old/RecF-like"/>
</dbReference>
<feature type="coiled-coil region" evidence="1">
    <location>
        <begin position="252"/>
        <end position="312"/>
    </location>
</feature>
<dbReference type="Proteomes" id="UP000694232">
    <property type="component" value="Chromosome 1"/>
</dbReference>
<dbReference type="NCBIfam" id="NF041760">
    <property type="entry name" value="PtuA"/>
    <property type="match status" value="1"/>
</dbReference>
<dbReference type="InterPro" id="IPR051396">
    <property type="entry name" value="Bact_Antivir_Def_Nuclease"/>
</dbReference>
<proteinExistence type="predicted"/>
<dbReference type="PANTHER" id="PTHR43581">
    <property type="entry name" value="ATP/GTP PHOSPHATASE"/>
    <property type="match status" value="1"/>
</dbReference>
<feature type="domain" description="AAA+ ATPase" evidence="2">
    <location>
        <begin position="83"/>
        <end position="455"/>
    </location>
</feature>
<evidence type="ECO:0000256" key="1">
    <source>
        <dbReference type="SAM" id="Coils"/>
    </source>
</evidence>
<organism evidence="3 4">
    <name type="scientific">Vibrio ostreae</name>
    <dbReference type="NCBI Taxonomy" id="2841925"/>
    <lineage>
        <taxon>Bacteria</taxon>
        <taxon>Pseudomonadati</taxon>
        <taxon>Pseudomonadota</taxon>
        <taxon>Gammaproteobacteria</taxon>
        <taxon>Vibrionales</taxon>
        <taxon>Vibrionaceae</taxon>
        <taxon>Vibrio</taxon>
    </lineage>
</organism>
<dbReference type="RefSeq" id="WP_218562341.1">
    <property type="nucleotide sequence ID" value="NZ_CP076643.1"/>
</dbReference>
<keyword evidence="4" id="KW-1185">Reference proteome</keyword>
<keyword evidence="1" id="KW-0175">Coiled coil</keyword>
<dbReference type="SMART" id="SM00382">
    <property type="entry name" value="AAA"/>
    <property type="match status" value="1"/>
</dbReference>
<sequence>MEEKISKTIRRLISRSNKGDFSASFQLAQSYDEGFSVERDKEKSQHYLSVCASQLKENKFRIKSIKLNNYKGFAFLDLTFPMESSTTVLVGNNGCGKSTVLEAIKKCLTHLNSRLATKSNNGDLIEEIEIKNGEDFSSIGAEFEVEQQAVNMELMQKTALSSKRARGSYTQINDICQILRQANESDPQLSLPLFCSYTVERANDVTTKDIEESDEIKDEQVWNKAKAYSKSLSGKADFKLFFRWFKELIESDNDLSSNADELRVKIQAKEAEINSPLLKELINKHPELEHLLESHKKELVEYKNQLNSIYTTDEKSLDIVKEAIYKFLPGFSNLKLQRMPLDLTLDKNGTQLSVLQLSQGEKTILALVADIARRLTLLNPKSLSPLEGAGIVLIDEIDLHLHPSWQQKIIQRLESTFPNIQFVVTTHSPQVCHTIDSSSIWLLKDGKKYRAPKGTRGAVSSWVLKNLFEVEVRPPDDEITKNLKRYRELVYDDKYDTEDALELRKQLSRHFGSAYEDLVQLDLYIDNRKWEKEYEENQ</sequence>
<dbReference type="EMBL" id="CP076643">
    <property type="protein sequence ID" value="QXO16996.1"/>
    <property type="molecule type" value="Genomic_DNA"/>
</dbReference>
<gene>
    <name evidence="3" type="ORF">KNV97_16260</name>
</gene>
<dbReference type="InterPro" id="IPR053498">
    <property type="entry name" value="Retron_ATPase"/>
</dbReference>
<accession>A0A975YMZ7</accession>
<dbReference type="InterPro" id="IPR003593">
    <property type="entry name" value="AAA+_ATPase"/>
</dbReference>
<protein>
    <submittedName>
        <fullName evidence="3">AAA family ATPase</fullName>
    </submittedName>
</protein>
<evidence type="ECO:0000313" key="3">
    <source>
        <dbReference type="EMBL" id="QXO16996.1"/>
    </source>
</evidence>